<comment type="caution">
    <text evidence="1">The sequence shown here is derived from an EMBL/GenBank/DDBJ whole genome shotgun (WGS) entry which is preliminary data.</text>
</comment>
<protein>
    <submittedName>
        <fullName evidence="1">Uncharacterized protein</fullName>
    </submittedName>
</protein>
<dbReference type="Proteomes" id="UP001165492">
    <property type="component" value="Unassembled WGS sequence"/>
</dbReference>
<feature type="non-terminal residue" evidence="1">
    <location>
        <position position="1"/>
    </location>
</feature>
<evidence type="ECO:0000313" key="2">
    <source>
        <dbReference type="Proteomes" id="UP001165492"/>
    </source>
</evidence>
<proteinExistence type="predicted"/>
<name>A0ABS8HZU6_9FIRM</name>
<dbReference type="EMBL" id="JAJHJB010000097">
    <property type="protein sequence ID" value="MCC5468681.1"/>
    <property type="molecule type" value="Genomic_DNA"/>
</dbReference>
<keyword evidence="2" id="KW-1185">Reference proteome</keyword>
<accession>A0ABS8HZU6</accession>
<reference evidence="1" key="1">
    <citation type="submission" date="2021-11" db="EMBL/GenBank/DDBJ databases">
        <title>Description of a new species Pelosinus isolated from the bottom sediments of Lake Baikal.</title>
        <authorList>
            <person name="Zakharyuk A."/>
        </authorList>
    </citation>
    <scope>NUCLEOTIDE SEQUENCE</scope>
    <source>
        <strain evidence="1">Bkl1</strain>
    </source>
</reference>
<dbReference type="RefSeq" id="WP_229537541.1">
    <property type="nucleotide sequence ID" value="NZ_JAJHJB010000097.1"/>
</dbReference>
<evidence type="ECO:0000313" key="1">
    <source>
        <dbReference type="EMBL" id="MCC5468681.1"/>
    </source>
</evidence>
<organism evidence="1 2">
    <name type="scientific">Pelosinus baikalensis</name>
    <dbReference type="NCBI Taxonomy" id="2892015"/>
    <lineage>
        <taxon>Bacteria</taxon>
        <taxon>Bacillati</taxon>
        <taxon>Bacillota</taxon>
        <taxon>Negativicutes</taxon>
        <taxon>Selenomonadales</taxon>
        <taxon>Sporomusaceae</taxon>
        <taxon>Pelosinus</taxon>
    </lineage>
</organism>
<sequence>LLLPSKELEFAALEYKREHFDNQEYELHGSSLFDNTDSYDDWLKEDGSDSKEPSPRFLSVTL</sequence>
<gene>
    <name evidence="1" type="ORF">LMF89_25430</name>
</gene>